<proteinExistence type="inferred from homology"/>
<evidence type="ECO:0000313" key="8">
    <source>
        <dbReference type="Proteomes" id="UP001328107"/>
    </source>
</evidence>
<evidence type="ECO:0000313" key="7">
    <source>
        <dbReference type="EMBL" id="GMR33724.1"/>
    </source>
</evidence>
<dbReference type="PANTHER" id="PTHR11010">
    <property type="entry name" value="PROTEASE S28 PRO-X CARBOXYPEPTIDASE-RELATED"/>
    <property type="match status" value="1"/>
</dbReference>
<dbReference type="Pfam" id="PF05577">
    <property type="entry name" value="Peptidase_S28"/>
    <property type="match status" value="1"/>
</dbReference>
<dbReference type="GO" id="GO:0070008">
    <property type="term" value="F:serine-type exopeptidase activity"/>
    <property type="evidence" value="ECO:0007669"/>
    <property type="project" value="InterPro"/>
</dbReference>
<dbReference type="InterPro" id="IPR008758">
    <property type="entry name" value="Peptidase_S28"/>
</dbReference>
<organism evidence="7 8">
    <name type="scientific">Pristionchus mayeri</name>
    <dbReference type="NCBI Taxonomy" id="1317129"/>
    <lineage>
        <taxon>Eukaryota</taxon>
        <taxon>Metazoa</taxon>
        <taxon>Ecdysozoa</taxon>
        <taxon>Nematoda</taxon>
        <taxon>Chromadorea</taxon>
        <taxon>Rhabditida</taxon>
        <taxon>Rhabditina</taxon>
        <taxon>Diplogasteromorpha</taxon>
        <taxon>Diplogasteroidea</taxon>
        <taxon>Neodiplogasteridae</taxon>
        <taxon>Pristionchus</taxon>
    </lineage>
</organism>
<sequence>GGTHVQDIGYSCTIIDDYCTKNMQQIQDLTLQKMQQWIDPIFSVPDRVEITDNVGQRPQLFDPNVRSSVPVNVNSYAPPTRAKRSAEVAQSSYESGVKRSSRWIGRGHQDPLIEFNAEQLDESELIGESWFEQTFDHFNVNEDRTFMQKWFYNYKFGTQEGPNFLLVGGEGVFQTDVWVKTESAPWLTYAKEVGANAFLLQHRYYGDSILGTNDLQYLTSAQMLYDIATFIKTQQVKNNRTGPWITFGGSYPGGLAIWARQWFPDLILGAVGSSVPVVAKNDNYEYLEVVDDVIHRQSKKCADGVADSFNSFRNLAQTPEGRATIQEKFNLEPAWTSDPNDTIAALDMSNVYYHLYAPFQDVVQYNDVASQRVASVCAFFESDAFEDSLDALSLLTYHINGNDSISSSYEADVQIMIDMIPFVDGHDLDTYSTDDLVGVLWTWQTCNEFGYYQTTDYADGIFGAHLPLNFFIGVCERMFGIGMDEITDRVARTNYQYGGRDRLSATNLMLTNNDGDPWHLLGVLEQGDLDKSVVPFVIRGTSHVADMLPATPADPPTLTQARQITLDNIKKWLAPQPTSTQAPVVTTTSGVTHPQATTKTSEETTTQTTTTTTTLSPTTTSVAMCASPVAAMIVLMCFNMLF</sequence>
<dbReference type="InterPro" id="IPR042269">
    <property type="entry name" value="Ser_carbopepase_S28_SKS"/>
</dbReference>
<dbReference type="Gene3D" id="1.20.120.980">
    <property type="entry name" value="Serine carboxypeptidase S28, SKS domain"/>
    <property type="match status" value="1"/>
</dbReference>
<evidence type="ECO:0000256" key="5">
    <source>
        <dbReference type="ARBA" id="ARBA00023180"/>
    </source>
</evidence>
<accession>A0AAN5C9D5</accession>
<keyword evidence="3" id="KW-0732">Signal</keyword>
<gene>
    <name evidence="7" type="ORF">PMAYCL1PPCAC_03919</name>
</gene>
<keyword evidence="8" id="KW-1185">Reference proteome</keyword>
<dbReference type="AlphaFoldDB" id="A0AAN5C9D5"/>
<dbReference type="Proteomes" id="UP001328107">
    <property type="component" value="Unassembled WGS sequence"/>
</dbReference>
<feature type="region of interest" description="Disordered" evidence="6">
    <location>
        <begin position="577"/>
        <end position="613"/>
    </location>
</feature>
<protein>
    <recommendedName>
        <fullName evidence="9">Peptidase</fullName>
    </recommendedName>
</protein>
<dbReference type="GO" id="GO:0006508">
    <property type="term" value="P:proteolysis"/>
    <property type="evidence" value="ECO:0007669"/>
    <property type="project" value="UniProtKB-KW"/>
</dbReference>
<dbReference type="EMBL" id="BTRK01000001">
    <property type="protein sequence ID" value="GMR33724.1"/>
    <property type="molecule type" value="Genomic_DNA"/>
</dbReference>
<dbReference type="GO" id="GO:0008239">
    <property type="term" value="F:dipeptidyl-peptidase activity"/>
    <property type="evidence" value="ECO:0007669"/>
    <property type="project" value="TreeGrafter"/>
</dbReference>
<reference evidence="8" key="1">
    <citation type="submission" date="2022-10" db="EMBL/GenBank/DDBJ databases">
        <title>Genome assembly of Pristionchus species.</title>
        <authorList>
            <person name="Yoshida K."/>
            <person name="Sommer R.J."/>
        </authorList>
    </citation>
    <scope>NUCLEOTIDE SEQUENCE [LARGE SCALE GENOMIC DNA]</scope>
    <source>
        <strain evidence="8">RS5460</strain>
    </source>
</reference>
<keyword evidence="5" id="KW-0325">Glycoprotein</keyword>
<feature type="compositionally biased region" description="Polar residues" evidence="6">
    <location>
        <begin position="577"/>
        <end position="596"/>
    </location>
</feature>
<evidence type="ECO:0000256" key="3">
    <source>
        <dbReference type="ARBA" id="ARBA00022729"/>
    </source>
</evidence>
<feature type="non-terminal residue" evidence="7">
    <location>
        <position position="1"/>
    </location>
</feature>
<evidence type="ECO:0000256" key="6">
    <source>
        <dbReference type="SAM" id="MobiDB-lite"/>
    </source>
</evidence>
<evidence type="ECO:0000256" key="2">
    <source>
        <dbReference type="ARBA" id="ARBA00022670"/>
    </source>
</evidence>
<keyword evidence="2" id="KW-0645">Protease</keyword>
<evidence type="ECO:0000256" key="4">
    <source>
        <dbReference type="ARBA" id="ARBA00022801"/>
    </source>
</evidence>
<feature type="compositionally biased region" description="Low complexity" evidence="6">
    <location>
        <begin position="597"/>
        <end position="613"/>
    </location>
</feature>
<name>A0AAN5C9D5_9BILA</name>
<comment type="similarity">
    <text evidence="1">Belongs to the peptidase S28 family.</text>
</comment>
<dbReference type="SUPFAM" id="SSF53474">
    <property type="entry name" value="alpha/beta-Hydrolases"/>
    <property type="match status" value="1"/>
</dbReference>
<dbReference type="Gene3D" id="3.40.50.1820">
    <property type="entry name" value="alpha/beta hydrolase"/>
    <property type="match status" value="1"/>
</dbReference>
<comment type="caution">
    <text evidence="7">The sequence shown here is derived from an EMBL/GenBank/DDBJ whole genome shotgun (WGS) entry which is preliminary data.</text>
</comment>
<keyword evidence="4" id="KW-0378">Hydrolase</keyword>
<evidence type="ECO:0008006" key="9">
    <source>
        <dbReference type="Google" id="ProtNLM"/>
    </source>
</evidence>
<dbReference type="InterPro" id="IPR029058">
    <property type="entry name" value="AB_hydrolase_fold"/>
</dbReference>
<dbReference type="PANTHER" id="PTHR11010:SF117">
    <property type="entry name" value="SERINE PROTEASE 16"/>
    <property type="match status" value="1"/>
</dbReference>
<evidence type="ECO:0000256" key="1">
    <source>
        <dbReference type="ARBA" id="ARBA00011079"/>
    </source>
</evidence>